<sequence>MHTRVLTVRRAATGLACAAAMVSLAACNNGDTGAAGSAGGSTPSKSTEASPAAKPNGVEKLSAKEIYDSGHKANAAAGSFREQMTRGGTKTDMLLSATECVGTVKMSQGTFQVIRKGDDVWAKPDSAIVKEFNSELGANTLSADKWLHGTPSNPLMKGFASWCHQEQFTAPDTLDAGNKVTKGKVTTVGGQQAVPVVMTAKGDSVTWYVATTGKPYYFKQASSRKDMQNLVYSDFGKPVGAQAPSGPVEEAPKK</sequence>
<evidence type="ECO:0000256" key="2">
    <source>
        <dbReference type="SAM" id="SignalP"/>
    </source>
</evidence>
<keyword evidence="2" id="KW-0732">Signal</keyword>
<proteinExistence type="predicted"/>
<reference evidence="4" key="1">
    <citation type="journal article" date="2019" name="Int. J. Syst. Evol. Microbiol.">
        <title>The Global Catalogue of Microorganisms (GCM) 10K type strain sequencing project: providing services to taxonomists for standard genome sequencing and annotation.</title>
        <authorList>
            <consortium name="The Broad Institute Genomics Platform"/>
            <consortium name="The Broad Institute Genome Sequencing Center for Infectious Disease"/>
            <person name="Wu L."/>
            <person name="Ma J."/>
        </authorList>
    </citation>
    <scope>NUCLEOTIDE SEQUENCE [LARGE SCALE GENOMIC DNA]</scope>
    <source>
        <strain evidence="4">JCM 4395</strain>
    </source>
</reference>
<keyword evidence="4" id="KW-1185">Reference proteome</keyword>
<dbReference type="PROSITE" id="PS51257">
    <property type="entry name" value="PROKAR_LIPOPROTEIN"/>
    <property type="match status" value="1"/>
</dbReference>
<evidence type="ECO:0000313" key="4">
    <source>
        <dbReference type="Proteomes" id="UP001501777"/>
    </source>
</evidence>
<feature type="compositionally biased region" description="Low complexity" evidence="1">
    <location>
        <begin position="34"/>
        <end position="47"/>
    </location>
</feature>
<protein>
    <recommendedName>
        <fullName evidence="5">Lipoprotein</fullName>
    </recommendedName>
</protein>
<evidence type="ECO:0000256" key="1">
    <source>
        <dbReference type="SAM" id="MobiDB-lite"/>
    </source>
</evidence>
<feature type="signal peptide" evidence="2">
    <location>
        <begin position="1"/>
        <end position="25"/>
    </location>
</feature>
<dbReference type="RefSeq" id="WP_344406175.1">
    <property type="nucleotide sequence ID" value="NZ_BAAASG010000026.1"/>
</dbReference>
<evidence type="ECO:0008006" key="5">
    <source>
        <dbReference type="Google" id="ProtNLM"/>
    </source>
</evidence>
<organism evidence="3 4">
    <name type="scientific">Streptomyces longisporus</name>
    <dbReference type="NCBI Taxonomy" id="1948"/>
    <lineage>
        <taxon>Bacteria</taxon>
        <taxon>Bacillati</taxon>
        <taxon>Actinomycetota</taxon>
        <taxon>Actinomycetes</taxon>
        <taxon>Kitasatosporales</taxon>
        <taxon>Streptomycetaceae</taxon>
        <taxon>Streptomyces</taxon>
    </lineage>
</organism>
<dbReference type="Proteomes" id="UP001501777">
    <property type="component" value="Unassembled WGS sequence"/>
</dbReference>
<comment type="caution">
    <text evidence="3">The sequence shown here is derived from an EMBL/GenBank/DDBJ whole genome shotgun (WGS) entry which is preliminary data.</text>
</comment>
<name>A0ABP6AN50_STRLO</name>
<gene>
    <name evidence="3" type="ORF">GCM10010276_81450</name>
</gene>
<accession>A0ABP6AN50</accession>
<feature type="chain" id="PRO_5046889182" description="Lipoprotein" evidence="2">
    <location>
        <begin position="26"/>
        <end position="254"/>
    </location>
</feature>
<dbReference type="EMBL" id="BAAASG010000026">
    <property type="protein sequence ID" value="GAA2519212.1"/>
    <property type="molecule type" value="Genomic_DNA"/>
</dbReference>
<feature type="region of interest" description="Disordered" evidence="1">
    <location>
        <begin position="34"/>
        <end position="57"/>
    </location>
</feature>
<evidence type="ECO:0000313" key="3">
    <source>
        <dbReference type="EMBL" id="GAA2519212.1"/>
    </source>
</evidence>